<dbReference type="PANTHER" id="PTHR43394">
    <property type="entry name" value="ATP-DEPENDENT PERMEASE MDL1, MITOCHONDRIAL"/>
    <property type="match status" value="1"/>
</dbReference>
<evidence type="ECO:0000313" key="10">
    <source>
        <dbReference type="EMBL" id="MDM8266090.1"/>
    </source>
</evidence>
<dbReference type="CDD" id="cd18541">
    <property type="entry name" value="ABC_6TM_TmrB_like"/>
    <property type="match status" value="1"/>
</dbReference>
<evidence type="ECO:0000256" key="6">
    <source>
        <dbReference type="ARBA" id="ARBA00023136"/>
    </source>
</evidence>
<keyword evidence="5 7" id="KW-1133">Transmembrane helix</keyword>
<dbReference type="Pfam" id="PF00664">
    <property type="entry name" value="ABC_membrane"/>
    <property type="match status" value="1"/>
</dbReference>
<evidence type="ECO:0000256" key="3">
    <source>
        <dbReference type="ARBA" id="ARBA00022741"/>
    </source>
</evidence>
<keyword evidence="4" id="KW-0067">ATP-binding</keyword>
<keyword evidence="2 7" id="KW-0812">Transmembrane</keyword>
<sequence length="584" mass="64738">MAILKQLGWFFRQQWRQYLGGVVALILVAICNVIPARIIGNVVDAISAHRVVLGWLLVQIGIMVSAALIQYFLRFAWQKLLYGSSYVLERQLRSQLFHHFMVMDPSFYQRWRTGDLMAHATNDVEAVREVASYGILTLADSVITGGSMIIAMGAFVSWRLTVITLLPLPLLVVLSHHLGNKIHDAYGRAQQAFGRLNNKTQESISGIKVVQSLGEEEADLADFHHYVQQVLHTNLRAYFWDALFSPATTLIMGMAYIIAIGVGGWAVGQGQLSVGQLVTMITYLGELVWPLFAIGTLFNTLERGRASYDRINALLAEKPAWLPAPAGVSVPTGNMAVAIDHFSYPEEKDDVLHDVRFKIPAGAKIGLVGPTGSGKSTLLRLLVRDFDHYQGKISVAGQDIRQLPLEGYRQRVAYVPQNSFLFSTTVERNLRFGNPAASTQRLHQVTAAVAMADEVTAMPEQYQTMVGQDGTNLSGGQKQRLALGRALMKDAQLLVLDDPLSAVDAETAEQIEQRLEQGRQSLVMATSRLSTVSQLDWLIVMEKGTITEQGKPAALANQPGWYRDTLQEQLRRKRLEDDLNGQTD</sequence>
<dbReference type="InterPro" id="IPR027417">
    <property type="entry name" value="P-loop_NTPase"/>
</dbReference>
<accession>A0ABT7UYE7</accession>
<comment type="subcellular location">
    <subcellularLocation>
        <location evidence="1">Cell membrane</location>
        <topology evidence="1">Multi-pass membrane protein</topology>
    </subcellularLocation>
</comment>
<dbReference type="InterPro" id="IPR017871">
    <property type="entry name" value="ABC_transporter-like_CS"/>
</dbReference>
<dbReference type="PROSITE" id="PS50893">
    <property type="entry name" value="ABC_TRANSPORTER_2"/>
    <property type="match status" value="1"/>
</dbReference>
<gene>
    <name evidence="10" type="ORF">QUW44_02740</name>
</gene>
<evidence type="ECO:0000259" key="9">
    <source>
        <dbReference type="PROSITE" id="PS50929"/>
    </source>
</evidence>
<evidence type="ECO:0000256" key="1">
    <source>
        <dbReference type="ARBA" id="ARBA00004651"/>
    </source>
</evidence>
<evidence type="ECO:0000256" key="5">
    <source>
        <dbReference type="ARBA" id="ARBA00022989"/>
    </source>
</evidence>
<dbReference type="InterPro" id="IPR003439">
    <property type="entry name" value="ABC_transporter-like_ATP-bd"/>
</dbReference>
<evidence type="ECO:0000259" key="8">
    <source>
        <dbReference type="PROSITE" id="PS50893"/>
    </source>
</evidence>
<feature type="transmembrane region" description="Helical" evidence="7">
    <location>
        <begin position="148"/>
        <end position="174"/>
    </location>
</feature>
<reference evidence="11" key="1">
    <citation type="submission" date="2023-06" db="EMBL/GenBank/DDBJ databases">
        <title>Identification and characterization of horizontal gene transfer across gut microbiota members of farm animals based on homology search.</title>
        <authorList>
            <person name="Zeman M."/>
            <person name="Kubasova T."/>
            <person name="Jahodarova E."/>
            <person name="Nykrynova M."/>
            <person name="Rychlik I."/>
        </authorList>
    </citation>
    <scope>NUCLEOTIDE SEQUENCE [LARGE SCALE GENOMIC DNA]</scope>
    <source>
        <strain evidence="11">161_Gplus</strain>
    </source>
</reference>
<organism evidence="10 11">
    <name type="scientific">Limosilactobacillus pontis</name>
    <dbReference type="NCBI Taxonomy" id="35787"/>
    <lineage>
        <taxon>Bacteria</taxon>
        <taxon>Bacillati</taxon>
        <taxon>Bacillota</taxon>
        <taxon>Bacilli</taxon>
        <taxon>Lactobacillales</taxon>
        <taxon>Lactobacillaceae</taxon>
        <taxon>Limosilactobacillus</taxon>
    </lineage>
</organism>
<dbReference type="Gene3D" id="1.20.1560.10">
    <property type="entry name" value="ABC transporter type 1, transmembrane domain"/>
    <property type="match status" value="1"/>
</dbReference>
<feature type="domain" description="ABC transmembrane type-1" evidence="9">
    <location>
        <begin position="19"/>
        <end position="303"/>
    </location>
</feature>
<comment type="caution">
    <text evidence="10">The sequence shown here is derived from an EMBL/GenBank/DDBJ whole genome shotgun (WGS) entry which is preliminary data.</text>
</comment>
<dbReference type="Pfam" id="PF00005">
    <property type="entry name" value="ABC_tran"/>
    <property type="match status" value="1"/>
</dbReference>
<feature type="transmembrane region" description="Helical" evidence="7">
    <location>
        <begin position="280"/>
        <end position="301"/>
    </location>
</feature>
<dbReference type="PROSITE" id="PS50929">
    <property type="entry name" value="ABC_TM1F"/>
    <property type="match status" value="1"/>
</dbReference>
<evidence type="ECO:0000256" key="2">
    <source>
        <dbReference type="ARBA" id="ARBA00022692"/>
    </source>
</evidence>
<keyword evidence="6 7" id="KW-0472">Membrane</keyword>
<dbReference type="SMART" id="SM00382">
    <property type="entry name" value="AAA"/>
    <property type="match status" value="1"/>
</dbReference>
<keyword evidence="11" id="KW-1185">Reference proteome</keyword>
<dbReference type="PROSITE" id="PS00211">
    <property type="entry name" value="ABC_TRANSPORTER_1"/>
    <property type="match status" value="1"/>
</dbReference>
<name>A0ABT7UYE7_9LACO</name>
<evidence type="ECO:0000256" key="4">
    <source>
        <dbReference type="ARBA" id="ARBA00022840"/>
    </source>
</evidence>
<proteinExistence type="predicted"/>
<keyword evidence="3" id="KW-0547">Nucleotide-binding</keyword>
<feature type="transmembrane region" description="Helical" evidence="7">
    <location>
        <begin position="18"/>
        <end position="39"/>
    </location>
</feature>
<dbReference type="SUPFAM" id="SSF52540">
    <property type="entry name" value="P-loop containing nucleoside triphosphate hydrolases"/>
    <property type="match status" value="1"/>
</dbReference>
<evidence type="ECO:0000313" key="11">
    <source>
        <dbReference type="Proteomes" id="UP001529343"/>
    </source>
</evidence>
<dbReference type="EMBL" id="JAUDDW010000005">
    <property type="protein sequence ID" value="MDM8266090.1"/>
    <property type="molecule type" value="Genomic_DNA"/>
</dbReference>
<evidence type="ECO:0000256" key="7">
    <source>
        <dbReference type="SAM" id="Phobius"/>
    </source>
</evidence>
<dbReference type="PANTHER" id="PTHR43394:SF1">
    <property type="entry name" value="ATP-BINDING CASSETTE SUB-FAMILY B MEMBER 10, MITOCHONDRIAL"/>
    <property type="match status" value="1"/>
</dbReference>
<dbReference type="RefSeq" id="WP_289585825.1">
    <property type="nucleotide sequence ID" value="NZ_JAUDDW010000005.1"/>
</dbReference>
<dbReference type="SUPFAM" id="SSF90123">
    <property type="entry name" value="ABC transporter transmembrane region"/>
    <property type="match status" value="1"/>
</dbReference>
<feature type="domain" description="ABC transporter" evidence="8">
    <location>
        <begin position="337"/>
        <end position="568"/>
    </location>
</feature>
<feature type="transmembrane region" description="Helical" evidence="7">
    <location>
        <begin position="243"/>
        <end position="268"/>
    </location>
</feature>
<protein>
    <submittedName>
        <fullName evidence="10">ABC transporter transmembrane domain-containing protein</fullName>
    </submittedName>
</protein>
<dbReference type="InterPro" id="IPR039421">
    <property type="entry name" value="Type_1_exporter"/>
</dbReference>
<dbReference type="InterPro" id="IPR011527">
    <property type="entry name" value="ABC1_TM_dom"/>
</dbReference>
<feature type="transmembrane region" description="Helical" evidence="7">
    <location>
        <begin position="51"/>
        <end position="73"/>
    </location>
</feature>
<dbReference type="InterPro" id="IPR036640">
    <property type="entry name" value="ABC1_TM_sf"/>
</dbReference>
<dbReference type="Gene3D" id="3.40.50.300">
    <property type="entry name" value="P-loop containing nucleotide triphosphate hydrolases"/>
    <property type="match status" value="1"/>
</dbReference>
<dbReference type="InterPro" id="IPR003593">
    <property type="entry name" value="AAA+_ATPase"/>
</dbReference>
<dbReference type="Proteomes" id="UP001529343">
    <property type="component" value="Unassembled WGS sequence"/>
</dbReference>